<comment type="subunit">
    <text evidence="9 10">Homohexamer. Organized in a ring with a central cavity.</text>
</comment>
<dbReference type="Gene3D" id="3.40.50.300">
    <property type="entry name" value="P-loop containing nucleotide triphosphate hydrolases"/>
    <property type="match status" value="1"/>
</dbReference>
<keyword evidence="7 9" id="KW-0067">ATP-binding</keyword>
<feature type="active site" evidence="9 11">
    <location>
        <position position="735"/>
    </location>
</feature>
<dbReference type="GO" id="GO:0004252">
    <property type="term" value="F:serine-type endopeptidase activity"/>
    <property type="evidence" value="ECO:0007669"/>
    <property type="project" value="UniProtKB-UniRule"/>
</dbReference>
<dbReference type="HAMAP" id="MF_01973">
    <property type="entry name" value="lon_bact"/>
    <property type="match status" value="1"/>
</dbReference>
<dbReference type="InterPro" id="IPR015947">
    <property type="entry name" value="PUA-like_sf"/>
</dbReference>
<keyword evidence="19" id="KW-1185">Reference proteome</keyword>
<dbReference type="InterPro" id="IPR027543">
    <property type="entry name" value="Lon_bac"/>
</dbReference>
<dbReference type="InterPro" id="IPR020568">
    <property type="entry name" value="Ribosomal_Su5_D2-typ_SF"/>
</dbReference>
<keyword evidence="2 9" id="KW-0963">Cytoplasm</keyword>
<dbReference type="GO" id="GO:0043565">
    <property type="term" value="F:sequence-specific DNA binding"/>
    <property type="evidence" value="ECO:0007669"/>
    <property type="project" value="UniProtKB-UniRule"/>
</dbReference>
<keyword evidence="5 9" id="KW-0378">Hydrolase</keyword>
<evidence type="ECO:0000313" key="19">
    <source>
        <dbReference type="Proteomes" id="UP000192343"/>
    </source>
</evidence>
<evidence type="ECO:0000256" key="11">
    <source>
        <dbReference type="PIRSR" id="PIRSR001174-1"/>
    </source>
</evidence>
<comment type="catalytic activity">
    <reaction evidence="9 10 13">
        <text>Hydrolysis of proteins in presence of ATP.</text>
        <dbReference type="EC" id="3.4.21.53"/>
    </reaction>
</comment>
<evidence type="ECO:0000256" key="15">
    <source>
        <dbReference type="SAM" id="MobiDB-lite"/>
    </source>
</evidence>
<comment type="function">
    <text evidence="9">ATP-dependent serine protease that mediates the selective degradation of mutant and abnormal proteins as well as certain short-lived regulatory proteins. Required for cellular homeostasis and for survival from DNA damage and developmental changes induced by stress. Degrades polypeptides processively to yield small peptide fragments that are 5 to 10 amino acids long. Binds to DNA in a double-stranded, site-specific manner.</text>
</comment>
<dbReference type="PRINTS" id="PR00830">
    <property type="entry name" value="ENDOLAPTASE"/>
</dbReference>
<dbReference type="InterPro" id="IPR004815">
    <property type="entry name" value="Lon_bac/euk-typ"/>
</dbReference>
<dbReference type="Gene3D" id="1.20.58.1480">
    <property type="match status" value="1"/>
</dbReference>
<dbReference type="Gene3D" id="3.30.230.10">
    <property type="match status" value="1"/>
</dbReference>
<comment type="induction">
    <text evidence="9">By heat shock.</text>
</comment>
<dbReference type="InterPro" id="IPR008269">
    <property type="entry name" value="Lon_proteolytic"/>
</dbReference>
<feature type="active site" evidence="9 11">
    <location>
        <position position="692"/>
    </location>
</feature>
<dbReference type="Pfam" id="PF02190">
    <property type="entry name" value="LON_substr_bdg"/>
    <property type="match status" value="1"/>
</dbReference>
<evidence type="ECO:0000256" key="9">
    <source>
        <dbReference type="HAMAP-Rule" id="MF_01973"/>
    </source>
</evidence>
<evidence type="ECO:0000256" key="6">
    <source>
        <dbReference type="ARBA" id="ARBA00022825"/>
    </source>
</evidence>
<evidence type="ECO:0000256" key="5">
    <source>
        <dbReference type="ARBA" id="ARBA00022801"/>
    </source>
</evidence>
<dbReference type="GO" id="GO:0005737">
    <property type="term" value="C:cytoplasm"/>
    <property type="evidence" value="ECO:0007669"/>
    <property type="project" value="UniProtKB-SubCell"/>
</dbReference>
<dbReference type="GO" id="GO:0034605">
    <property type="term" value="P:cellular response to heat"/>
    <property type="evidence" value="ECO:0007669"/>
    <property type="project" value="UniProtKB-UniRule"/>
</dbReference>
<dbReference type="Pfam" id="PF05362">
    <property type="entry name" value="Lon_C"/>
    <property type="match status" value="1"/>
</dbReference>
<dbReference type="PROSITE" id="PS51786">
    <property type="entry name" value="LON_PROTEOLYTIC"/>
    <property type="match status" value="1"/>
</dbReference>
<dbReference type="PROSITE" id="PS51787">
    <property type="entry name" value="LON_N"/>
    <property type="match status" value="1"/>
</dbReference>
<accession>A0A1Y1S035</accession>
<keyword evidence="3 9" id="KW-0645">Protease</keyword>
<evidence type="ECO:0000256" key="7">
    <source>
        <dbReference type="ARBA" id="ARBA00022840"/>
    </source>
</evidence>
<evidence type="ECO:0000256" key="4">
    <source>
        <dbReference type="ARBA" id="ARBA00022741"/>
    </source>
</evidence>
<dbReference type="GO" id="GO:0006515">
    <property type="term" value="P:protein quality control for misfolded or incompletely synthesized proteins"/>
    <property type="evidence" value="ECO:0007669"/>
    <property type="project" value="UniProtKB-UniRule"/>
</dbReference>
<feature type="compositionally biased region" description="Basic and acidic residues" evidence="15">
    <location>
        <begin position="259"/>
        <end position="280"/>
    </location>
</feature>
<dbReference type="Gene3D" id="1.20.5.5270">
    <property type="match status" value="1"/>
</dbReference>
<comment type="subcellular location">
    <subcellularLocation>
        <location evidence="1 9 10">Cytoplasm</location>
    </subcellularLocation>
</comment>
<keyword evidence="4 9" id="KW-0547">Nucleotide-binding</keyword>
<evidence type="ECO:0000256" key="12">
    <source>
        <dbReference type="PIRSR" id="PIRSR001174-2"/>
    </source>
</evidence>
<dbReference type="Pfam" id="PF22667">
    <property type="entry name" value="Lon_lid"/>
    <property type="match status" value="1"/>
</dbReference>
<evidence type="ECO:0000256" key="1">
    <source>
        <dbReference type="ARBA" id="ARBA00004496"/>
    </source>
</evidence>
<dbReference type="Pfam" id="PF00004">
    <property type="entry name" value="AAA"/>
    <property type="match status" value="1"/>
</dbReference>
<dbReference type="InterPro" id="IPR003111">
    <property type="entry name" value="Lon_prtase_N"/>
</dbReference>
<reference evidence="18 19" key="1">
    <citation type="submission" date="2017-03" db="EMBL/GenBank/DDBJ databases">
        <title>Draft Genome sequence of Marispirochaeta sp. strain JC444.</title>
        <authorList>
            <person name="Shivani Y."/>
            <person name="Subhash Y."/>
            <person name="Sasikala C."/>
            <person name="Ramana C."/>
        </authorList>
    </citation>
    <scope>NUCLEOTIDE SEQUENCE [LARGE SCALE GENOMIC DNA]</scope>
    <source>
        <strain evidence="18 19">JC444</strain>
    </source>
</reference>
<evidence type="ECO:0000256" key="10">
    <source>
        <dbReference type="PIRNR" id="PIRNR001174"/>
    </source>
</evidence>
<dbReference type="GO" id="GO:0005524">
    <property type="term" value="F:ATP binding"/>
    <property type="evidence" value="ECO:0007669"/>
    <property type="project" value="UniProtKB-UniRule"/>
</dbReference>
<dbReference type="OrthoDB" id="9803599at2"/>
<evidence type="ECO:0000256" key="8">
    <source>
        <dbReference type="ARBA" id="ARBA00023016"/>
    </source>
</evidence>
<dbReference type="EC" id="3.4.21.53" evidence="9 10"/>
<dbReference type="GO" id="GO:0004176">
    <property type="term" value="F:ATP-dependent peptidase activity"/>
    <property type="evidence" value="ECO:0007669"/>
    <property type="project" value="UniProtKB-UniRule"/>
</dbReference>
<dbReference type="NCBIfam" id="TIGR00763">
    <property type="entry name" value="lon"/>
    <property type="match status" value="1"/>
</dbReference>
<dbReference type="Proteomes" id="UP000192343">
    <property type="component" value="Unassembled WGS sequence"/>
</dbReference>
<dbReference type="Gene3D" id="1.10.8.60">
    <property type="match status" value="1"/>
</dbReference>
<evidence type="ECO:0000256" key="3">
    <source>
        <dbReference type="ARBA" id="ARBA00022670"/>
    </source>
</evidence>
<dbReference type="EMBL" id="MWQY01000005">
    <property type="protein sequence ID" value="ORC36562.1"/>
    <property type="molecule type" value="Genomic_DNA"/>
</dbReference>
<dbReference type="SMART" id="SM00464">
    <property type="entry name" value="LON"/>
    <property type="match status" value="1"/>
</dbReference>
<dbReference type="STRING" id="1963862.B4O97_05685"/>
<dbReference type="GO" id="GO:0016887">
    <property type="term" value="F:ATP hydrolysis activity"/>
    <property type="evidence" value="ECO:0007669"/>
    <property type="project" value="UniProtKB-UniRule"/>
</dbReference>
<dbReference type="InterPro" id="IPR014721">
    <property type="entry name" value="Ribsml_uS5_D2-typ_fold_subgr"/>
</dbReference>
<feature type="binding site" evidence="9 12">
    <location>
        <begin position="359"/>
        <end position="366"/>
    </location>
    <ligand>
        <name>ATP</name>
        <dbReference type="ChEBI" id="CHEBI:30616"/>
    </ligand>
</feature>
<name>A0A1Y1S035_9SPIO</name>
<evidence type="ECO:0000256" key="14">
    <source>
        <dbReference type="RuleBase" id="RU000591"/>
    </source>
</evidence>
<organism evidence="18 19">
    <name type="scientific">Marispirochaeta aestuarii</name>
    <dbReference type="NCBI Taxonomy" id="1963862"/>
    <lineage>
        <taxon>Bacteria</taxon>
        <taxon>Pseudomonadati</taxon>
        <taxon>Spirochaetota</taxon>
        <taxon>Spirochaetia</taxon>
        <taxon>Spirochaetales</taxon>
        <taxon>Spirochaetaceae</taxon>
        <taxon>Marispirochaeta</taxon>
    </lineage>
</organism>
<dbReference type="InterPro" id="IPR046336">
    <property type="entry name" value="Lon_prtase_N_sf"/>
</dbReference>
<dbReference type="PANTHER" id="PTHR10046">
    <property type="entry name" value="ATP DEPENDENT LON PROTEASE FAMILY MEMBER"/>
    <property type="match status" value="1"/>
</dbReference>
<dbReference type="Gene3D" id="2.30.130.40">
    <property type="entry name" value="LON domain-like"/>
    <property type="match status" value="1"/>
</dbReference>
<feature type="domain" description="Lon N-terminal" evidence="17">
    <location>
        <begin position="15"/>
        <end position="207"/>
    </location>
</feature>
<dbReference type="RefSeq" id="WP_083049088.1">
    <property type="nucleotide sequence ID" value="NZ_MWQY01000005.1"/>
</dbReference>
<sequence length="789" mass="88849">MKLNKLPIFSPKQELPLIPMRELVVFPYMVIPFFAEKGPKNKALEAAMASDRMVFFAYQKNLNEPPEETDYHETGTVAKILQMLKLPDGTVRVLAEGKHRARLTRTFDRKGYPTASFSLIESSVELNPTIAALMNTVQDAFGAYGTINKKIPKDSQEDIRKAEHPDKLVDLVCAHVPFRVEKKIELLSSSDPEERLEILAVALEGENQVLQIQSRITSKVKKKLERNQREYFLNEQLKEINRELGRDDQDSSGTNELLTRIEERQPPQEVLDKAKKESARLGKLQPMSPESGVLRTYLEWIADLPWSSRSEDNRDIEAAARILDEDHFNMKKPKERILDFIAVRQLNPRLKGPILCFVGPPGTGKTSLGKSVARALNREFIRISLGGVRDEAEIRGHRKTYVGALPGKIIQGMKRAENINPVFLLDEIDKLNSDFRGDPASAMLEVLDPEQNNSFVDHYLEVPYDLSEVMFITTANSTHSIPYPLLDRMEIIEVPGYSDYEKAEIAKRFIVPKQLEENGLSWADVKFQDKALMEIINSYTMESGVRNLEREIATVIRKTAREAVKGGYTREEKREQEHFTVQITPKKVRSYLGQPRYQRNDLHKERRAGIALGLAWTEMGGTLLPVEVGVFEGSGELILTGSLGDVMKESARAALSFLRTHAEELGLDTAFAKERDIHIHVPEGAIPKDGPSAGITLTSAMLSAFTGHLIREGIAMTGEITLTGLMLPIGGVKEKVLAAYRNDLNEVLLPERNRKDALDLPREVTGKLKLRYASSIREALGILFTEYSE</sequence>
<feature type="domain" description="Lon proteolytic" evidence="16">
    <location>
        <begin position="605"/>
        <end position="786"/>
    </location>
</feature>
<dbReference type="InterPro" id="IPR008268">
    <property type="entry name" value="Peptidase_S16_AS"/>
</dbReference>
<comment type="caution">
    <text evidence="18">The sequence shown here is derived from an EMBL/GenBank/DDBJ whole genome shotgun (WGS) entry which is preliminary data.</text>
</comment>
<gene>
    <name evidence="9" type="primary">lon</name>
    <name evidence="18" type="ORF">B4O97_05685</name>
</gene>
<dbReference type="SUPFAM" id="SSF52540">
    <property type="entry name" value="P-loop containing nucleoside triphosphate hydrolases"/>
    <property type="match status" value="1"/>
</dbReference>
<evidence type="ECO:0000256" key="13">
    <source>
        <dbReference type="PROSITE-ProRule" id="PRU01122"/>
    </source>
</evidence>
<dbReference type="PROSITE" id="PS01046">
    <property type="entry name" value="LON_SER"/>
    <property type="match status" value="1"/>
</dbReference>
<feature type="region of interest" description="Disordered" evidence="15">
    <location>
        <begin position="259"/>
        <end position="282"/>
    </location>
</feature>
<comment type="similarity">
    <text evidence="9 10 13 14">Belongs to the peptidase S16 family.</text>
</comment>
<dbReference type="InterPro" id="IPR027065">
    <property type="entry name" value="Lon_Prtase"/>
</dbReference>
<dbReference type="SUPFAM" id="SSF88697">
    <property type="entry name" value="PUA domain-like"/>
    <property type="match status" value="1"/>
</dbReference>
<dbReference type="InterPro" id="IPR003959">
    <property type="entry name" value="ATPase_AAA_core"/>
</dbReference>
<dbReference type="SMART" id="SM00382">
    <property type="entry name" value="AAA"/>
    <property type="match status" value="1"/>
</dbReference>
<proteinExistence type="evidence at transcript level"/>
<dbReference type="CDD" id="cd19500">
    <property type="entry name" value="RecA-like_Lon"/>
    <property type="match status" value="1"/>
</dbReference>
<dbReference type="InterPro" id="IPR027417">
    <property type="entry name" value="P-loop_NTPase"/>
</dbReference>
<keyword evidence="6 9" id="KW-0720">Serine protease</keyword>
<dbReference type="FunFam" id="3.40.50.300:FF:000382">
    <property type="entry name" value="Lon protease homolog 2, peroxisomal"/>
    <property type="match status" value="1"/>
</dbReference>
<evidence type="ECO:0000259" key="17">
    <source>
        <dbReference type="PROSITE" id="PS51787"/>
    </source>
</evidence>
<dbReference type="PIRSF" id="PIRSF001174">
    <property type="entry name" value="Lon_proteas"/>
    <property type="match status" value="1"/>
</dbReference>
<evidence type="ECO:0000313" key="18">
    <source>
        <dbReference type="EMBL" id="ORC36562.1"/>
    </source>
</evidence>
<dbReference type="InterPro" id="IPR054594">
    <property type="entry name" value="Lon_lid"/>
</dbReference>
<evidence type="ECO:0000259" key="16">
    <source>
        <dbReference type="PROSITE" id="PS51786"/>
    </source>
</evidence>
<dbReference type="SUPFAM" id="SSF54211">
    <property type="entry name" value="Ribosomal protein S5 domain 2-like"/>
    <property type="match status" value="1"/>
</dbReference>
<evidence type="ECO:0000256" key="2">
    <source>
        <dbReference type="ARBA" id="ARBA00022490"/>
    </source>
</evidence>
<keyword evidence="8 9" id="KW-0346">Stress response</keyword>
<dbReference type="AlphaFoldDB" id="A0A1Y1S035"/>
<protein>
    <recommendedName>
        <fullName evidence="9 10">Lon protease</fullName>
        <ecNumber evidence="9 10">3.4.21.53</ecNumber>
    </recommendedName>
    <alternativeName>
        <fullName evidence="9">ATP-dependent protease La</fullName>
    </alternativeName>
</protein>
<dbReference type="InterPro" id="IPR003593">
    <property type="entry name" value="AAA+_ATPase"/>
</dbReference>